<dbReference type="AlphaFoldDB" id="A0A117MEQ4"/>
<sequence>MDDGIAFQCAFEGSLDEAVVRRLLRHVGALPGDLYRQRKSYLLERLQGFNASAQTRPWIVVVDLDHDTGCAPEAVRNWLPAPSHFMNFRVAVREVEAWILADRERLARYLQVPEARITGTPEEIDYPKEYLINCARESSSSVIRKGIVPTPGGRRAEGPAYLSLLSEFVNDAERGWRPDVASDHSESLERCIRSLQNSIGTFSRESQRQRYSR</sequence>
<name>A0A117MEQ4_9EURY</name>
<dbReference type="PATRIC" id="fig|2198.3.peg.1580"/>
<organism evidence="1 2">
    <name type="scientific">Methanoculleus marisnigri</name>
    <dbReference type="NCBI Taxonomy" id="2198"/>
    <lineage>
        <taxon>Archaea</taxon>
        <taxon>Methanobacteriati</taxon>
        <taxon>Methanobacteriota</taxon>
        <taxon>Stenosarchaea group</taxon>
        <taxon>Methanomicrobia</taxon>
        <taxon>Methanomicrobiales</taxon>
        <taxon>Methanomicrobiaceae</taxon>
        <taxon>Methanoculleus</taxon>
    </lineage>
</organism>
<protein>
    <recommendedName>
        <fullName evidence="3">DUF4276 family protein</fullName>
    </recommendedName>
</protein>
<dbReference type="EMBL" id="LGHE01000207">
    <property type="protein sequence ID" value="KUK99999.1"/>
    <property type="molecule type" value="Genomic_DNA"/>
</dbReference>
<proteinExistence type="predicted"/>
<dbReference type="Proteomes" id="UP000054598">
    <property type="component" value="Unassembled WGS sequence"/>
</dbReference>
<comment type="caution">
    <text evidence="1">The sequence shown here is derived from an EMBL/GenBank/DDBJ whole genome shotgun (WGS) entry which is preliminary data.</text>
</comment>
<evidence type="ECO:0008006" key="3">
    <source>
        <dbReference type="Google" id="ProtNLM"/>
    </source>
</evidence>
<reference evidence="2" key="1">
    <citation type="journal article" date="2015" name="MBio">
        <title>Genome-Resolved Metagenomic Analysis Reveals Roles for Candidate Phyla and Other Microbial Community Members in Biogeochemical Transformations in Oil Reservoirs.</title>
        <authorList>
            <person name="Hu P."/>
            <person name="Tom L."/>
            <person name="Singh A."/>
            <person name="Thomas B.C."/>
            <person name="Baker B.J."/>
            <person name="Piceno Y.M."/>
            <person name="Andersen G.L."/>
            <person name="Banfield J.F."/>
        </authorList>
    </citation>
    <scope>NUCLEOTIDE SEQUENCE [LARGE SCALE GENOMIC DNA]</scope>
</reference>
<evidence type="ECO:0000313" key="2">
    <source>
        <dbReference type="Proteomes" id="UP000054598"/>
    </source>
</evidence>
<evidence type="ECO:0000313" key="1">
    <source>
        <dbReference type="EMBL" id="KUK99999.1"/>
    </source>
</evidence>
<accession>A0A117MEQ4</accession>
<gene>
    <name evidence="1" type="ORF">XE10_1602</name>
</gene>